<keyword evidence="2" id="KW-1185">Reference proteome</keyword>
<evidence type="ECO:0008006" key="3">
    <source>
        <dbReference type="Google" id="ProtNLM"/>
    </source>
</evidence>
<comment type="caution">
    <text evidence="1">The sequence shown here is derived from an EMBL/GenBank/DDBJ whole genome shotgun (WGS) entry which is preliminary data.</text>
</comment>
<evidence type="ECO:0000313" key="1">
    <source>
        <dbReference type="EMBL" id="GMT21215.1"/>
    </source>
</evidence>
<proteinExistence type="predicted"/>
<name>A0AAV5VNU7_9BILA</name>
<dbReference type="Gene3D" id="3.80.10.10">
    <property type="entry name" value="Ribonuclease Inhibitor"/>
    <property type="match status" value="1"/>
</dbReference>
<dbReference type="EMBL" id="BTSY01000003">
    <property type="protein sequence ID" value="GMT21215.1"/>
    <property type="molecule type" value="Genomic_DNA"/>
</dbReference>
<gene>
    <name evidence="1" type="ORF">PFISCL1PPCAC_12512</name>
</gene>
<dbReference type="AlphaFoldDB" id="A0AAV5VNU7"/>
<reference evidence="1" key="1">
    <citation type="submission" date="2023-10" db="EMBL/GenBank/DDBJ databases">
        <title>Genome assembly of Pristionchus species.</title>
        <authorList>
            <person name="Yoshida K."/>
            <person name="Sommer R.J."/>
        </authorList>
    </citation>
    <scope>NUCLEOTIDE SEQUENCE</scope>
    <source>
        <strain evidence="1">RS5133</strain>
    </source>
</reference>
<evidence type="ECO:0000313" key="2">
    <source>
        <dbReference type="Proteomes" id="UP001432322"/>
    </source>
</evidence>
<sequence>MDSLPEELVEGILGRLNEGQDKVAVALTCRRFLSAIHRKLPQATAICVQFSSSRGECGASVKTSRSSAFITVCQCAGHGCTQMLHCVLPLLSKEMASLSLEDELLGGERLSDGAAHALLDGCSDAPLSSLSFEHVDFTAVRPWTLALIASFDRLEEVHLLSCILPEGLLLRSLSASLSTLRVLSVTSSSLVSDKLCTALARAAPNLEEISVRGCRSVSAASLVPLLESAGRRRGQQLTLHAEETAFSCEHLARCMQSSLMPTGRHWAVTRMRMELGYAVPALLLTHPHGKAILVYD</sequence>
<dbReference type="InterPro" id="IPR036047">
    <property type="entry name" value="F-box-like_dom_sf"/>
</dbReference>
<dbReference type="SUPFAM" id="SSF81383">
    <property type="entry name" value="F-box domain"/>
    <property type="match status" value="1"/>
</dbReference>
<dbReference type="Proteomes" id="UP001432322">
    <property type="component" value="Unassembled WGS sequence"/>
</dbReference>
<accession>A0AAV5VNU7</accession>
<dbReference type="InterPro" id="IPR032675">
    <property type="entry name" value="LRR_dom_sf"/>
</dbReference>
<dbReference type="SUPFAM" id="SSF52047">
    <property type="entry name" value="RNI-like"/>
    <property type="match status" value="1"/>
</dbReference>
<organism evidence="1 2">
    <name type="scientific">Pristionchus fissidentatus</name>
    <dbReference type="NCBI Taxonomy" id="1538716"/>
    <lineage>
        <taxon>Eukaryota</taxon>
        <taxon>Metazoa</taxon>
        <taxon>Ecdysozoa</taxon>
        <taxon>Nematoda</taxon>
        <taxon>Chromadorea</taxon>
        <taxon>Rhabditida</taxon>
        <taxon>Rhabditina</taxon>
        <taxon>Diplogasteromorpha</taxon>
        <taxon>Diplogasteroidea</taxon>
        <taxon>Neodiplogasteridae</taxon>
        <taxon>Pristionchus</taxon>
    </lineage>
</organism>
<protein>
    <recommendedName>
        <fullName evidence="3">F-box domain-containing protein</fullName>
    </recommendedName>
</protein>